<gene>
    <name evidence="7" type="ORF">EDC27_2534</name>
</gene>
<keyword evidence="2" id="KW-0436">Ligase</keyword>
<dbReference type="RefSeq" id="WP_123291002.1">
    <property type="nucleotide sequence ID" value="NZ_RJVA01000014.1"/>
</dbReference>
<dbReference type="GO" id="GO:0006629">
    <property type="term" value="P:lipid metabolic process"/>
    <property type="evidence" value="ECO:0007669"/>
    <property type="project" value="InterPro"/>
</dbReference>
<dbReference type="PANTHER" id="PTHR42921:SF1">
    <property type="entry name" value="ACETOACETYL-COA SYNTHETASE"/>
    <property type="match status" value="1"/>
</dbReference>
<evidence type="ECO:0000256" key="3">
    <source>
        <dbReference type="ARBA" id="ARBA00022741"/>
    </source>
</evidence>
<evidence type="ECO:0000259" key="5">
    <source>
        <dbReference type="Pfam" id="PF00501"/>
    </source>
</evidence>
<comment type="similarity">
    <text evidence="1">Belongs to the ATP-dependent AMP-binding enzyme family.</text>
</comment>
<dbReference type="PANTHER" id="PTHR42921">
    <property type="entry name" value="ACETOACETYL-COA SYNTHETASE"/>
    <property type="match status" value="1"/>
</dbReference>
<protein>
    <submittedName>
        <fullName evidence="7">Acetoacetyl-CoA synthetase</fullName>
    </submittedName>
</protein>
<dbReference type="InterPro" id="IPR005914">
    <property type="entry name" value="Acac_CoA_synth"/>
</dbReference>
<dbReference type="InterPro" id="IPR032387">
    <property type="entry name" value="ACAS_N"/>
</dbReference>
<evidence type="ECO:0000256" key="4">
    <source>
        <dbReference type="ARBA" id="ARBA00022840"/>
    </source>
</evidence>
<organism evidence="7 8">
    <name type="scientific">Desulfosoma caldarium</name>
    <dbReference type="NCBI Taxonomy" id="610254"/>
    <lineage>
        <taxon>Bacteria</taxon>
        <taxon>Pseudomonadati</taxon>
        <taxon>Thermodesulfobacteriota</taxon>
        <taxon>Syntrophobacteria</taxon>
        <taxon>Syntrophobacterales</taxon>
        <taxon>Syntrophobacteraceae</taxon>
        <taxon>Desulfosoma</taxon>
    </lineage>
</organism>
<evidence type="ECO:0000256" key="2">
    <source>
        <dbReference type="ARBA" id="ARBA00022598"/>
    </source>
</evidence>
<dbReference type="InterPro" id="IPR000873">
    <property type="entry name" value="AMP-dep_synth/lig_dom"/>
</dbReference>
<dbReference type="Pfam" id="PF16177">
    <property type="entry name" value="ACAS_N"/>
    <property type="match status" value="1"/>
</dbReference>
<feature type="domain" description="AMP-dependent synthetase/ligase" evidence="5">
    <location>
        <begin position="93"/>
        <end position="468"/>
    </location>
</feature>
<keyword evidence="8" id="KW-1185">Reference proteome</keyword>
<feature type="domain" description="Acetyl-coenzyme A synthetase N-terminal" evidence="6">
    <location>
        <begin position="36"/>
        <end position="92"/>
    </location>
</feature>
<keyword evidence="4" id="KW-0067">ATP-binding</keyword>
<dbReference type="CDD" id="cd05943">
    <property type="entry name" value="AACS"/>
    <property type="match status" value="1"/>
</dbReference>
<dbReference type="Gene3D" id="3.30.300.30">
    <property type="match status" value="1"/>
</dbReference>
<name>A0A3N1UKK9_9BACT</name>
<dbReference type="NCBIfam" id="TIGR01217">
    <property type="entry name" value="ac_ac_CoA_syn"/>
    <property type="match status" value="1"/>
</dbReference>
<evidence type="ECO:0000313" key="8">
    <source>
        <dbReference type="Proteomes" id="UP000276223"/>
    </source>
</evidence>
<keyword evidence="3" id="KW-0547">Nucleotide-binding</keyword>
<reference evidence="7 8" key="1">
    <citation type="submission" date="2018-11" db="EMBL/GenBank/DDBJ databases">
        <title>Genomic Encyclopedia of Type Strains, Phase IV (KMG-IV): sequencing the most valuable type-strain genomes for metagenomic binning, comparative biology and taxonomic classification.</title>
        <authorList>
            <person name="Goeker M."/>
        </authorList>
    </citation>
    <scope>NUCLEOTIDE SEQUENCE [LARGE SCALE GENOMIC DNA]</scope>
    <source>
        <strain evidence="7 8">DSM 22027</strain>
    </source>
</reference>
<evidence type="ECO:0000313" key="7">
    <source>
        <dbReference type="EMBL" id="ROQ90653.1"/>
    </source>
</evidence>
<dbReference type="SUPFAM" id="SSF56801">
    <property type="entry name" value="Acetyl-CoA synthetase-like"/>
    <property type="match status" value="1"/>
</dbReference>
<dbReference type="OrthoDB" id="9801302at2"/>
<evidence type="ECO:0000256" key="1">
    <source>
        <dbReference type="ARBA" id="ARBA00006432"/>
    </source>
</evidence>
<dbReference type="Proteomes" id="UP000276223">
    <property type="component" value="Unassembled WGS sequence"/>
</dbReference>
<sequence>MSRLLWQPSEERIRGTNMFHFLQHVNEKHGKAFRTYDDLYRWSIDHIPTFWATLWDYADFCVHRGYDQVVDDVHKMPGARWFEGAQLNFAENLLRYRDDRIALSFKGEGRPTVHTTYAELYDRVARLAASLRAMGIQPGDRIAGFVPNMTETVVAMLAATSVGAVWSSCSPDFGIKGVLDRFGQIQPRVLFTADGYQYNGKTFDSLERISEILKELPTIEKVVIMPYMHAEPDPGRVRNGILLEDFMAKESGLDVDFQQVPANHPLYILYSSGTTGIPKCIVHGTVGTLIQHYKELKLHTDVTRDDTIFYFTTCGWMMWNWLVSSLMLGARVLLYDGSPFYPHPGAMWQMAQDEKITIFGTSAKYLAAVEKAGVKPRESYDLSPLKAVLSTGSPLAIESFEYVYRDIKSDLCLSSISGGTDIISCFALGNPMGPVYAGELQCRGLGMKVEAWNEDGKPVIGEKGELVCTAAAPSMPIYFWNDPDGQKYRDAYFSVFPGVWHHGDFIEITEHGGVIIYGRSDATLNPGGVRIGTAEIYRQVETLPEILDSLVVGQDWDNDVRVILFVKLRDGCVLDEALIQRIKTAIRTNTTPRHVPSKIIAVPDIPYTISGKKVELAVRKVIHNEEVKNKDALANPEALEYYKNLPELAY</sequence>
<dbReference type="EMBL" id="RJVA01000014">
    <property type="protein sequence ID" value="ROQ90653.1"/>
    <property type="molecule type" value="Genomic_DNA"/>
</dbReference>
<dbReference type="InterPro" id="IPR042099">
    <property type="entry name" value="ANL_N_sf"/>
</dbReference>
<accession>A0A3N1UKK9</accession>
<dbReference type="InterPro" id="IPR045851">
    <property type="entry name" value="AMP-bd_C_sf"/>
</dbReference>
<dbReference type="GO" id="GO:0030729">
    <property type="term" value="F:acetoacetate-CoA ligase activity"/>
    <property type="evidence" value="ECO:0007669"/>
    <property type="project" value="InterPro"/>
</dbReference>
<dbReference type="NCBIfam" id="NF002937">
    <property type="entry name" value="PRK03584.1"/>
    <property type="match status" value="1"/>
</dbReference>
<dbReference type="InterPro" id="IPR020845">
    <property type="entry name" value="AMP-binding_CS"/>
</dbReference>
<dbReference type="AlphaFoldDB" id="A0A3N1UKK9"/>
<dbReference type="Pfam" id="PF00501">
    <property type="entry name" value="AMP-binding"/>
    <property type="match status" value="1"/>
</dbReference>
<comment type="caution">
    <text evidence="7">The sequence shown here is derived from an EMBL/GenBank/DDBJ whole genome shotgun (WGS) entry which is preliminary data.</text>
</comment>
<dbReference type="GO" id="GO:0005524">
    <property type="term" value="F:ATP binding"/>
    <property type="evidence" value="ECO:0007669"/>
    <property type="project" value="UniProtKB-KW"/>
</dbReference>
<dbReference type="PROSITE" id="PS00455">
    <property type="entry name" value="AMP_BINDING"/>
    <property type="match status" value="1"/>
</dbReference>
<dbReference type="Gene3D" id="3.40.50.12780">
    <property type="entry name" value="N-terminal domain of ligase-like"/>
    <property type="match status" value="1"/>
</dbReference>
<evidence type="ECO:0000259" key="6">
    <source>
        <dbReference type="Pfam" id="PF16177"/>
    </source>
</evidence>
<proteinExistence type="inferred from homology"/>